<dbReference type="Pfam" id="PF01649">
    <property type="entry name" value="Ribosomal_S20p"/>
    <property type="match status" value="1"/>
</dbReference>
<name>A0A517Z8F4_9PLAN</name>
<keyword evidence="6 8" id="KW-0687">Ribonucleoprotein</keyword>
<dbReference type="PANTHER" id="PTHR33398:SF1">
    <property type="entry name" value="SMALL RIBOSOMAL SUBUNIT PROTEIN BS20C"/>
    <property type="match status" value="1"/>
</dbReference>
<dbReference type="NCBIfam" id="TIGR00029">
    <property type="entry name" value="S20"/>
    <property type="match status" value="1"/>
</dbReference>
<evidence type="ECO:0000256" key="7">
    <source>
        <dbReference type="ARBA" id="ARBA00035136"/>
    </source>
</evidence>
<evidence type="ECO:0000313" key="11">
    <source>
        <dbReference type="Proteomes" id="UP000320496"/>
    </source>
</evidence>
<dbReference type="RefSeq" id="WP_145370022.1">
    <property type="nucleotide sequence ID" value="NZ_CP036275.1"/>
</dbReference>
<keyword evidence="5 8" id="KW-0689">Ribosomal protein</keyword>
<organism evidence="10 11">
    <name type="scientific">Maioricimonas rarisocia</name>
    <dbReference type="NCBI Taxonomy" id="2528026"/>
    <lineage>
        <taxon>Bacteria</taxon>
        <taxon>Pseudomonadati</taxon>
        <taxon>Planctomycetota</taxon>
        <taxon>Planctomycetia</taxon>
        <taxon>Planctomycetales</taxon>
        <taxon>Planctomycetaceae</taxon>
        <taxon>Maioricimonas</taxon>
    </lineage>
</organism>
<protein>
    <recommendedName>
        <fullName evidence="7 8">Small ribosomal subunit protein bS20</fullName>
    </recommendedName>
</protein>
<evidence type="ECO:0000256" key="4">
    <source>
        <dbReference type="ARBA" id="ARBA00022884"/>
    </source>
</evidence>
<comment type="similarity">
    <text evidence="2 8">Belongs to the bacterial ribosomal protein bS20 family.</text>
</comment>
<dbReference type="GO" id="GO:0070181">
    <property type="term" value="F:small ribosomal subunit rRNA binding"/>
    <property type="evidence" value="ECO:0007669"/>
    <property type="project" value="TreeGrafter"/>
</dbReference>
<keyword evidence="4 8" id="KW-0694">RNA-binding</keyword>
<evidence type="ECO:0000256" key="2">
    <source>
        <dbReference type="ARBA" id="ARBA00007634"/>
    </source>
</evidence>
<feature type="region of interest" description="Disordered" evidence="9">
    <location>
        <begin position="1"/>
        <end position="26"/>
    </location>
</feature>
<evidence type="ECO:0000256" key="3">
    <source>
        <dbReference type="ARBA" id="ARBA00022730"/>
    </source>
</evidence>
<evidence type="ECO:0000256" key="9">
    <source>
        <dbReference type="SAM" id="MobiDB-lite"/>
    </source>
</evidence>
<dbReference type="AlphaFoldDB" id="A0A517Z8F4"/>
<gene>
    <name evidence="8 10" type="primary">rpsT</name>
    <name evidence="10" type="ORF">Mal4_31020</name>
</gene>
<sequence>MPNSTSAKKALRQNFKRRQHNRTHRSALRTAIKKCRAAAEAGEHDQARDLFRVAAKQLDQAANKGLVHRNAAARTKSRLSRLLKKQADGNS</sequence>
<keyword evidence="3 8" id="KW-0699">rRNA-binding</keyword>
<evidence type="ECO:0000256" key="5">
    <source>
        <dbReference type="ARBA" id="ARBA00022980"/>
    </source>
</evidence>
<dbReference type="Gene3D" id="1.20.58.110">
    <property type="entry name" value="Ribosomal protein S20"/>
    <property type="match status" value="1"/>
</dbReference>
<feature type="compositionally biased region" description="Basic residues" evidence="9">
    <location>
        <begin position="75"/>
        <end position="84"/>
    </location>
</feature>
<reference evidence="10 11" key="1">
    <citation type="submission" date="2019-02" db="EMBL/GenBank/DDBJ databases">
        <title>Deep-cultivation of Planctomycetes and their phenomic and genomic characterization uncovers novel biology.</title>
        <authorList>
            <person name="Wiegand S."/>
            <person name="Jogler M."/>
            <person name="Boedeker C."/>
            <person name="Pinto D."/>
            <person name="Vollmers J."/>
            <person name="Rivas-Marin E."/>
            <person name="Kohn T."/>
            <person name="Peeters S.H."/>
            <person name="Heuer A."/>
            <person name="Rast P."/>
            <person name="Oberbeckmann S."/>
            <person name="Bunk B."/>
            <person name="Jeske O."/>
            <person name="Meyerdierks A."/>
            <person name="Storesund J.E."/>
            <person name="Kallscheuer N."/>
            <person name="Luecker S."/>
            <person name="Lage O.M."/>
            <person name="Pohl T."/>
            <person name="Merkel B.J."/>
            <person name="Hornburger P."/>
            <person name="Mueller R.-W."/>
            <person name="Bruemmer F."/>
            <person name="Labrenz M."/>
            <person name="Spormann A.M."/>
            <person name="Op den Camp H."/>
            <person name="Overmann J."/>
            <person name="Amann R."/>
            <person name="Jetten M.S.M."/>
            <person name="Mascher T."/>
            <person name="Medema M.H."/>
            <person name="Devos D.P."/>
            <person name="Kaster A.-K."/>
            <person name="Ovreas L."/>
            <person name="Rohde M."/>
            <person name="Galperin M.Y."/>
            <person name="Jogler C."/>
        </authorList>
    </citation>
    <scope>NUCLEOTIDE SEQUENCE [LARGE SCALE GENOMIC DNA]</scope>
    <source>
        <strain evidence="10 11">Mal4</strain>
    </source>
</reference>
<accession>A0A517Z8F4</accession>
<dbReference type="Proteomes" id="UP000320496">
    <property type="component" value="Chromosome"/>
</dbReference>
<dbReference type="HAMAP" id="MF_00500">
    <property type="entry name" value="Ribosomal_bS20"/>
    <property type="match status" value="1"/>
</dbReference>
<feature type="region of interest" description="Disordered" evidence="9">
    <location>
        <begin position="71"/>
        <end position="91"/>
    </location>
</feature>
<keyword evidence="11" id="KW-1185">Reference proteome</keyword>
<evidence type="ECO:0000256" key="6">
    <source>
        <dbReference type="ARBA" id="ARBA00023274"/>
    </source>
</evidence>
<dbReference type="InterPro" id="IPR036510">
    <property type="entry name" value="Ribosomal_bS20_sf"/>
</dbReference>
<evidence type="ECO:0000256" key="1">
    <source>
        <dbReference type="ARBA" id="ARBA00003134"/>
    </source>
</evidence>
<proteinExistence type="inferred from homology"/>
<dbReference type="OrthoDB" id="289707at2"/>
<dbReference type="PANTHER" id="PTHR33398">
    <property type="entry name" value="30S RIBOSOMAL PROTEIN S20"/>
    <property type="match status" value="1"/>
</dbReference>
<evidence type="ECO:0000256" key="8">
    <source>
        <dbReference type="HAMAP-Rule" id="MF_00500"/>
    </source>
</evidence>
<comment type="function">
    <text evidence="1 8">Binds directly to 16S ribosomal RNA.</text>
</comment>
<dbReference type="GO" id="GO:0015935">
    <property type="term" value="C:small ribosomal subunit"/>
    <property type="evidence" value="ECO:0007669"/>
    <property type="project" value="TreeGrafter"/>
</dbReference>
<dbReference type="FunFam" id="1.20.58.110:FF:000001">
    <property type="entry name" value="30S ribosomal protein S20"/>
    <property type="match status" value="1"/>
</dbReference>
<dbReference type="SUPFAM" id="SSF46992">
    <property type="entry name" value="Ribosomal protein S20"/>
    <property type="match status" value="1"/>
</dbReference>
<dbReference type="GO" id="GO:0003735">
    <property type="term" value="F:structural constituent of ribosome"/>
    <property type="evidence" value="ECO:0007669"/>
    <property type="project" value="InterPro"/>
</dbReference>
<feature type="compositionally biased region" description="Basic residues" evidence="9">
    <location>
        <begin position="9"/>
        <end position="26"/>
    </location>
</feature>
<dbReference type="EMBL" id="CP036275">
    <property type="protein sequence ID" value="QDU38772.1"/>
    <property type="molecule type" value="Genomic_DNA"/>
</dbReference>
<dbReference type="GO" id="GO:0006412">
    <property type="term" value="P:translation"/>
    <property type="evidence" value="ECO:0007669"/>
    <property type="project" value="UniProtKB-UniRule"/>
</dbReference>
<evidence type="ECO:0000313" key="10">
    <source>
        <dbReference type="EMBL" id="QDU38772.1"/>
    </source>
</evidence>
<dbReference type="GO" id="GO:0005829">
    <property type="term" value="C:cytosol"/>
    <property type="evidence" value="ECO:0007669"/>
    <property type="project" value="TreeGrafter"/>
</dbReference>
<dbReference type="InterPro" id="IPR002583">
    <property type="entry name" value="Ribosomal_bS20"/>
</dbReference>
<dbReference type="KEGG" id="mri:Mal4_31020"/>